<keyword evidence="1" id="KW-0472">Membrane</keyword>
<dbReference type="VEuPathDB" id="VectorBase:GAUT015774"/>
<dbReference type="EnsemblMetazoa" id="GAUT015774-RA">
    <property type="protein sequence ID" value="GAUT015774-PA"/>
    <property type="gene ID" value="GAUT015774"/>
</dbReference>
<dbReference type="AlphaFoldDB" id="A0A1A9UUI0"/>
<evidence type="ECO:0000313" key="2">
    <source>
        <dbReference type="EnsemblMetazoa" id="GAUT015774-PA"/>
    </source>
</evidence>
<accession>A0A1A9UUI0</accession>
<name>A0A1A9UUI0_GLOAU</name>
<dbReference type="Proteomes" id="UP000078200">
    <property type="component" value="Unassembled WGS sequence"/>
</dbReference>
<reference evidence="2" key="1">
    <citation type="submission" date="2020-05" db="UniProtKB">
        <authorList>
            <consortium name="EnsemblMetazoa"/>
        </authorList>
    </citation>
    <scope>IDENTIFICATION</scope>
    <source>
        <strain evidence="2">TTRI</strain>
    </source>
</reference>
<protein>
    <submittedName>
        <fullName evidence="2">Uncharacterized protein</fullName>
    </submittedName>
</protein>
<evidence type="ECO:0000313" key="3">
    <source>
        <dbReference type="Proteomes" id="UP000078200"/>
    </source>
</evidence>
<keyword evidence="1" id="KW-0812">Transmembrane</keyword>
<keyword evidence="3" id="KW-1185">Reference proteome</keyword>
<organism evidence="2 3">
    <name type="scientific">Glossina austeni</name>
    <name type="common">Savannah tsetse fly</name>
    <dbReference type="NCBI Taxonomy" id="7395"/>
    <lineage>
        <taxon>Eukaryota</taxon>
        <taxon>Metazoa</taxon>
        <taxon>Ecdysozoa</taxon>
        <taxon>Arthropoda</taxon>
        <taxon>Hexapoda</taxon>
        <taxon>Insecta</taxon>
        <taxon>Pterygota</taxon>
        <taxon>Neoptera</taxon>
        <taxon>Endopterygota</taxon>
        <taxon>Diptera</taxon>
        <taxon>Brachycera</taxon>
        <taxon>Muscomorpha</taxon>
        <taxon>Hippoboscoidea</taxon>
        <taxon>Glossinidae</taxon>
        <taxon>Glossina</taxon>
    </lineage>
</organism>
<proteinExistence type="predicted"/>
<keyword evidence="1" id="KW-1133">Transmembrane helix</keyword>
<sequence>MDFRWRKFANLSNAKEPSNQVDFRLDLDVDCQVAKKTKKNINFPLPQILAEMSKIVKRASLVMYFYLYLSTLIPINIATAAAAAAAAAAALIRYYKEERNTTGRIN</sequence>
<feature type="transmembrane region" description="Helical" evidence="1">
    <location>
        <begin position="65"/>
        <end position="92"/>
    </location>
</feature>
<evidence type="ECO:0000256" key="1">
    <source>
        <dbReference type="SAM" id="Phobius"/>
    </source>
</evidence>